<feature type="compositionally biased region" description="Low complexity" evidence="15">
    <location>
        <begin position="1063"/>
        <end position="1080"/>
    </location>
</feature>
<dbReference type="SUPFAM" id="SSF74924">
    <property type="entry name" value="Cap-Gly domain"/>
    <property type="match status" value="1"/>
</dbReference>
<keyword evidence="8" id="KW-0493">Microtubule</keyword>
<dbReference type="GO" id="GO:0000132">
    <property type="term" value="P:establishment of mitotic spindle orientation"/>
    <property type="evidence" value="ECO:0007669"/>
    <property type="project" value="TreeGrafter"/>
</dbReference>
<evidence type="ECO:0000256" key="13">
    <source>
        <dbReference type="ARBA" id="ARBA00023306"/>
    </source>
</evidence>
<evidence type="ECO:0000256" key="6">
    <source>
        <dbReference type="ARBA" id="ARBA00022490"/>
    </source>
</evidence>
<evidence type="ECO:0000256" key="1">
    <source>
        <dbReference type="ARBA" id="ARBA00004114"/>
    </source>
</evidence>
<evidence type="ECO:0000256" key="3">
    <source>
        <dbReference type="ARBA" id="ARBA00004544"/>
    </source>
</evidence>
<dbReference type="Pfam" id="PF12455">
    <property type="entry name" value="Dynactin"/>
    <property type="match status" value="1"/>
</dbReference>
<dbReference type="PANTHER" id="PTHR18916">
    <property type="entry name" value="DYNACTIN 1-RELATED MICROTUBULE-BINDING"/>
    <property type="match status" value="1"/>
</dbReference>
<name>A0A1S3JS03_LINAN</name>
<dbReference type="SMART" id="SM01052">
    <property type="entry name" value="CAP_GLY"/>
    <property type="match status" value="1"/>
</dbReference>
<proteinExistence type="inferred from homology"/>
<evidence type="ECO:0000256" key="15">
    <source>
        <dbReference type="SAM" id="MobiDB-lite"/>
    </source>
</evidence>
<keyword evidence="17" id="KW-1185">Reference proteome</keyword>
<evidence type="ECO:0000259" key="16">
    <source>
        <dbReference type="PROSITE" id="PS50245"/>
    </source>
</evidence>
<dbReference type="GO" id="GO:0030424">
    <property type="term" value="C:axon"/>
    <property type="evidence" value="ECO:0007669"/>
    <property type="project" value="TreeGrafter"/>
</dbReference>
<feature type="compositionally biased region" description="Low complexity" evidence="15">
    <location>
        <begin position="75"/>
        <end position="86"/>
    </location>
</feature>
<dbReference type="KEGG" id="lak:106175375"/>
<feature type="coiled-coil region" evidence="14">
    <location>
        <begin position="929"/>
        <end position="1034"/>
    </location>
</feature>
<dbReference type="GO" id="GO:0005874">
    <property type="term" value="C:microtubule"/>
    <property type="evidence" value="ECO:0007669"/>
    <property type="project" value="UniProtKB-KW"/>
</dbReference>
<evidence type="ECO:0000313" key="18">
    <source>
        <dbReference type="RefSeq" id="XP_013412784.1"/>
    </source>
</evidence>
<keyword evidence="7" id="KW-0132">Cell division</keyword>
<dbReference type="PANTHER" id="PTHR18916:SF6">
    <property type="entry name" value="DYNACTIN SUBUNIT 1"/>
    <property type="match status" value="1"/>
</dbReference>
<gene>
    <name evidence="18" type="primary">LOC106175375</name>
</gene>
<dbReference type="STRING" id="7574.A0A1S3JS03"/>
<dbReference type="FunCoup" id="A0A1S3JS03">
    <property type="interactions" value="1920"/>
</dbReference>
<dbReference type="OrthoDB" id="2130750at2759"/>
<evidence type="ECO:0000256" key="2">
    <source>
        <dbReference type="ARBA" id="ARBA00004186"/>
    </source>
</evidence>
<dbReference type="Gene3D" id="2.30.30.190">
    <property type="entry name" value="CAP Gly-rich-like domain"/>
    <property type="match status" value="1"/>
</dbReference>
<evidence type="ECO:0000256" key="9">
    <source>
        <dbReference type="ARBA" id="ARBA00022776"/>
    </source>
</evidence>
<dbReference type="PROSITE" id="PS00845">
    <property type="entry name" value="CAP_GLY_1"/>
    <property type="match status" value="1"/>
</dbReference>
<evidence type="ECO:0000256" key="8">
    <source>
        <dbReference type="ARBA" id="ARBA00022701"/>
    </source>
</evidence>
<evidence type="ECO:0000256" key="7">
    <source>
        <dbReference type="ARBA" id="ARBA00022618"/>
    </source>
</evidence>
<evidence type="ECO:0000256" key="4">
    <source>
        <dbReference type="ARBA" id="ARBA00011010"/>
    </source>
</evidence>
<evidence type="ECO:0000256" key="11">
    <source>
        <dbReference type="ARBA" id="ARBA00023054"/>
    </source>
</evidence>
<evidence type="ECO:0000313" key="17">
    <source>
        <dbReference type="Proteomes" id="UP000085678"/>
    </source>
</evidence>
<evidence type="ECO:0000256" key="10">
    <source>
        <dbReference type="ARBA" id="ARBA00023017"/>
    </source>
</evidence>
<dbReference type="GO" id="GO:0000776">
    <property type="term" value="C:kinetochore"/>
    <property type="evidence" value="ECO:0007669"/>
    <property type="project" value="TreeGrafter"/>
</dbReference>
<accession>A0A1S3JS03</accession>
<keyword evidence="9" id="KW-0498">Mitosis</keyword>
<evidence type="ECO:0000256" key="12">
    <source>
        <dbReference type="ARBA" id="ARBA00023212"/>
    </source>
</evidence>
<feature type="domain" description="CAP-Gly" evidence="16">
    <location>
        <begin position="24"/>
        <end position="66"/>
    </location>
</feature>
<comment type="subcellular location">
    <subcellularLocation>
        <location evidence="3">Cytoplasm</location>
        <location evidence="3">Cell cortex</location>
    </subcellularLocation>
    <subcellularLocation>
        <location evidence="1">Cytoplasm</location>
        <location evidence="1">Cytoskeleton</location>
        <location evidence="1">Microtubule organizing center</location>
        <location evidence="1">Centrosome</location>
        <location evidence="1">Centriole</location>
    </subcellularLocation>
    <subcellularLocation>
        <location evidence="2">Cytoplasm</location>
        <location evidence="2">Cytoskeleton</location>
        <location evidence="2">Spindle</location>
    </subcellularLocation>
</comment>
<keyword evidence="11 14" id="KW-0175">Coiled coil</keyword>
<dbReference type="Pfam" id="PF01302">
    <property type="entry name" value="CAP_GLY"/>
    <property type="match status" value="1"/>
</dbReference>
<organism evidence="17 18">
    <name type="scientific">Lingula anatina</name>
    <name type="common">Brachiopod</name>
    <name type="synonym">Lingula unguis</name>
    <dbReference type="NCBI Taxonomy" id="7574"/>
    <lineage>
        <taxon>Eukaryota</taxon>
        <taxon>Metazoa</taxon>
        <taxon>Spiralia</taxon>
        <taxon>Lophotrochozoa</taxon>
        <taxon>Brachiopoda</taxon>
        <taxon>Linguliformea</taxon>
        <taxon>Lingulata</taxon>
        <taxon>Lingulida</taxon>
        <taxon>Linguloidea</taxon>
        <taxon>Lingulidae</taxon>
        <taxon>Lingula</taxon>
    </lineage>
</organism>
<dbReference type="InParanoid" id="A0A1S3JS03"/>
<dbReference type="InterPro" id="IPR022157">
    <property type="entry name" value="Dynactin"/>
</dbReference>
<sequence>MSIKIGTKVEVIGKGVVGTVAYIGATLFSSGKWVGVILDDAKGKNNGTVQGKKYFTCEDNHGIFVRQSQIAPIDGSSGESPSTPGEAPQAATPTSEATPARPPPSEKKQGRISGLRPPSKVSSREDLAQAAKGKDGSPTTPAEEEALGSKVESKRRSLSQTTDGKKKRPLSQASAADISVMSASIDSQMSSLQQQQEVENYKADIKDLEEKLETLKLKRAEDKVKLKEFEKAKIQLQQLQEYKTKMQELQTDLQRQLQASKKEAKDAQEAYDRYKDEMSDLAETVEIATLDKEMAEEKCENLQLEVDSLKEKVEELTLDLEIMKEDLSKSGTEGGATNYQVKQMEQQNERLKEALVKMRDLSNQEKQELSQLKKQLDLKTTEINNLTKDKDRLTEEVKELQDQILEIQEQVDAATGAEEMVENLTDRNLALEERIQELEEERADLEALHEMNEELQETAREGELELREELDLTRAKVHEAQRKLDATQETIADYESTIAKFRELVAQLQEANQELMNKQVETVTQKQAPPIEMFDFKSKLIETKAFAKAIDMEIRQLDVKQANKHVSLLCSFMPESFIRRGGDHDALLALLLIPRLIQKADLLINQARSKFEAPESITREQVLKSPKAEQYSYGCQFVHMLSILQNNLHQYESALNTCSVELFLKVGTLLPEMAIHEKHLDHYIELLRKDQLDETVSLENLERSISYFHHLYSVHLAQEKVDQTVLMADHVKQILNACDCVSVDITRLKLLLQPKQETSDISILLKDLESYCNDTRLAARKIKRRVPQQAQESMSAPLSYGKEVQESILACGKNMNHIVKVLHLMGGEAMKQVALITGHALHTLKDSDGVPVKKMEEISKQSVNKVFSGATGGPAESLRKSFKSVVDVVSKVAQAVENGEYDFDGTSDTKPMPPVMTRANQVKGEISDTENLKYKIEAKDEDIKELKKQLKLKQDELSQQQIRYGMMDKKLENASKDGNEKIEKLQRKLDDANAQLKKKEKEFEETMDALQADIDALENEKAELKERLRVLSKKTLLEGLAKQSGVAALVTQGSPELLRKVQGATGSTSPSSPTAGIPGPAVVRDSPLLLQEIDSLKMALKHLKNENVRLKGQKMMDQLASLPPLRVPKKPVGLASTTGLIKMGEAPEGAHGIESLNRLSKKTSAMLHELQTLSACPTVVDISKRKPGQEPLLDKASPANQLLENAARMNQLQRSTLELQVAVTNLMAANRNGGQVRTDFAAFPTPSFAKVLHEKTEDKEMIGRVTLPTTAGQGDTIPISVLPNQLRKIHAKFVS</sequence>
<keyword evidence="13" id="KW-0131">Cell cycle</keyword>
<dbReference type="GO" id="GO:0000922">
    <property type="term" value="C:spindle pole"/>
    <property type="evidence" value="ECO:0007669"/>
    <property type="project" value="TreeGrafter"/>
</dbReference>
<evidence type="ECO:0000256" key="5">
    <source>
        <dbReference type="ARBA" id="ARBA00016574"/>
    </source>
</evidence>
<keyword evidence="12" id="KW-0206">Cytoskeleton</keyword>
<dbReference type="GO" id="GO:0005814">
    <property type="term" value="C:centriole"/>
    <property type="evidence" value="ECO:0007669"/>
    <property type="project" value="UniProtKB-SubCell"/>
</dbReference>
<dbReference type="Gene3D" id="1.20.5.300">
    <property type="match status" value="1"/>
</dbReference>
<dbReference type="GO" id="GO:0030286">
    <property type="term" value="C:dynein complex"/>
    <property type="evidence" value="ECO:0007669"/>
    <property type="project" value="UniProtKB-KW"/>
</dbReference>
<protein>
    <recommendedName>
        <fullName evidence="5">Dynactin subunit 1</fullName>
    </recommendedName>
</protein>
<dbReference type="InterPro" id="IPR036859">
    <property type="entry name" value="CAP-Gly_dom_sf"/>
</dbReference>
<dbReference type="RefSeq" id="XP_013412784.1">
    <property type="nucleotide sequence ID" value="XM_013557330.1"/>
</dbReference>
<dbReference type="Proteomes" id="UP000085678">
    <property type="component" value="Unplaced"/>
</dbReference>
<dbReference type="PROSITE" id="PS50245">
    <property type="entry name" value="CAP_GLY_2"/>
    <property type="match status" value="1"/>
</dbReference>
<feature type="compositionally biased region" description="Basic and acidic residues" evidence="15">
    <location>
        <begin position="122"/>
        <end position="135"/>
    </location>
</feature>
<dbReference type="GeneID" id="106175375"/>
<keyword evidence="6" id="KW-0963">Cytoplasm</keyword>
<keyword evidence="10" id="KW-0243">Dynein</keyword>
<evidence type="ECO:0000256" key="14">
    <source>
        <dbReference type="SAM" id="Coils"/>
    </source>
</evidence>
<feature type="coiled-coil region" evidence="14">
    <location>
        <begin position="191"/>
        <end position="521"/>
    </location>
</feature>
<dbReference type="InterPro" id="IPR000938">
    <property type="entry name" value="CAP-Gly_domain"/>
</dbReference>
<comment type="similarity">
    <text evidence="4">Belongs to the dynactin 150 kDa subunit family.</text>
</comment>
<dbReference type="GO" id="GO:0051301">
    <property type="term" value="P:cell division"/>
    <property type="evidence" value="ECO:0007669"/>
    <property type="project" value="UniProtKB-KW"/>
</dbReference>
<dbReference type="GO" id="GO:0007097">
    <property type="term" value="P:nuclear migration"/>
    <property type="evidence" value="ECO:0007669"/>
    <property type="project" value="TreeGrafter"/>
</dbReference>
<feature type="region of interest" description="Disordered" evidence="15">
    <location>
        <begin position="1061"/>
        <end position="1080"/>
    </location>
</feature>
<feature type="region of interest" description="Disordered" evidence="15">
    <location>
        <begin position="71"/>
        <end position="175"/>
    </location>
</feature>
<reference evidence="18" key="1">
    <citation type="submission" date="2025-08" db="UniProtKB">
        <authorList>
            <consortium name="RefSeq"/>
        </authorList>
    </citation>
    <scope>IDENTIFICATION</scope>
    <source>
        <tissue evidence="18">Gonads</tissue>
    </source>
</reference>